<gene>
    <name evidence="1" type="ORF">NDI79_10305</name>
</gene>
<reference evidence="1 2" key="1">
    <citation type="submission" date="2022-06" db="EMBL/GenBank/DDBJ databases">
        <title>Halogeometricum sp. a new haloarchaeum isolate from saline soil.</title>
        <authorList>
            <person name="Strakova D."/>
            <person name="Galisteo C."/>
            <person name="Sanchez-Porro C."/>
            <person name="Ventosa A."/>
        </authorList>
    </citation>
    <scope>NUCLEOTIDE SEQUENCE [LARGE SCALE GENOMIC DNA]</scope>
    <source>
        <strain evidence="2">S3BR25-2</strain>
    </source>
</reference>
<accession>A0ABU2G309</accession>
<dbReference type="EMBL" id="JAMQOQ010000002">
    <property type="protein sequence ID" value="MDS0294563.1"/>
    <property type="molecule type" value="Genomic_DNA"/>
</dbReference>
<name>A0ABU2G309_9EURY</name>
<evidence type="ECO:0000313" key="1">
    <source>
        <dbReference type="EMBL" id="MDS0294563.1"/>
    </source>
</evidence>
<dbReference type="Proteomes" id="UP001254813">
    <property type="component" value="Unassembled WGS sequence"/>
</dbReference>
<protein>
    <submittedName>
        <fullName evidence="1">Uncharacterized protein</fullName>
    </submittedName>
</protein>
<proteinExistence type="predicted"/>
<comment type="caution">
    <text evidence="1">The sequence shown here is derived from an EMBL/GenBank/DDBJ whole genome shotgun (WGS) entry which is preliminary data.</text>
</comment>
<organism evidence="1 2">
    <name type="scientific">Halogeometricum luteum</name>
    <dbReference type="NCBI Taxonomy" id="2950537"/>
    <lineage>
        <taxon>Archaea</taxon>
        <taxon>Methanobacteriati</taxon>
        <taxon>Methanobacteriota</taxon>
        <taxon>Stenosarchaea group</taxon>
        <taxon>Halobacteria</taxon>
        <taxon>Halobacteriales</taxon>
        <taxon>Haloferacaceae</taxon>
        <taxon>Halogeometricum</taxon>
    </lineage>
</organism>
<dbReference type="RefSeq" id="WP_310928391.1">
    <property type="nucleotide sequence ID" value="NZ_JAMQOQ010000002.1"/>
</dbReference>
<sequence length="107" mass="12398">MSFQNRFQYAGLKPYEDERSRAEAGEMTHHEYELLSRDDTYRKLAELRWLVSEFERELGGDDADLTEETRASLARTVAEAGVPLSEAVDRYVDRWLETHRAAEASEV</sequence>
<evidence type="ECO:0000313" key="2">
    <source>
        <dbReference type="Proteomes" id="UP001254813"/>
    </source>
</evidence>
<keyword evidence="2" id="KW-1185">Reference proteome</keyword>